<organism evidence="2 3">
    <name type="scientific">Roseibium sediminicola</name>
    <dbReference type="NCBI Taxonomy" id="2933272"/>
    <lineage>
        <taxon>Bacteria</taxon>
        <taxon>Pseudomonadati</taxon>
        <taxon>Pseudomonadota</taxon>
        <taxon>Alphaproteobacteria</taxon>
        <taxon>Hyphomicrobiales</taxon>
        <taxon>Stappiaceae</taxon>
        <taxon>Roseibium</taxon>
    </lineage>
</organism>
<gene>
    <name evidence="2" type="ORF">M0H32_17940</name>
</gene>
<evidence type="ECO:0008006" key="4">
    <source>
        <dbReference type="Google" id="ProtNLM"/>
    </source>
</evidence>
<feature type="chain" id="PRO_5046745407" description="Secreted protein" evidence="1">
    <location>
        <begin position="35"/>
        <end position="188"/>
    </location>
</feature>
<reference evidence="2" key="1">
    <citation type="submission" date="2022-04" db="EMBL/GenBank/DDBJ databases">
        <title>Roseibium sp. CAU 1639 isolated from mud.</title>
        <authorList>
            <person name="Kim W."/>
        </authorList>
    </citation>
    <scope>NUCLEOTIDE SEQUENCE</scope>
    <source>
        <strain evidence="2">CAU 1639</strain>
    </source>
</reference>
<evidence type="ECO:0000256" key="1">
    <source>
        <dbReference type="SAM" id="SignalP"/>
    </source>
</evidence>
<proteinExistence type="predicted"/>
<accession>A0ABT0GX86</accession>
<sequence length="188" mass="20235">MSFFNARVLRSGGLLCAVLTICGSQLFQSGNALAEDCSQTVEAVWLDVYAVKAATQGDCGQGDISLTVSNSDGDIEFSETYGPEDLFGFYGLASAEEMRFALTDWITNYAQEGTSSKLPPWPQGADGPQAGEFPFYPEDGVGQELYEAVRAQDRRMICFIQGSESQLCLLQNPENGALEAVGVQTFPG</sequence>
<dbReference type="Proteomes" id="UP001431221">
    <property type="component" value="Unassembled WGS sequence"/>
</dbReference>
<dbReference type="RefSeq" id="WP_248156432.1">
    <property type="nucleotide sequence ID" value="NZ_JALNMJ010000013.1"/>
</dbReference>
<keyword evidence="1" id="KW-0732">Signal</keyword>
<evidence type="ECO:0000313" key="2">
    <source>
        <dbReference type="EMBL" id="MCK7614054.1"/>
    </source>
</evidence>
<protein>
    <recommendedName>
        <fullName evidence="4">Secreted protein</fullName>
    </recommendedName>
</protein>
<evidence type="ECO:0000313" key="3">
    <source>
        <dbReference type="Proteomes" id="UP001431221"/>
    </source>
</evidence>
<comment type="caution">
    <text evidence="2">The sequence shown here is derived from an EMBL/GenBank/DDBJ whole genome shotgun (WGS) entry which is preliminary data.</text>
</comment>
<keyword evidence="3" id="KW-1185">Reference proteome</keyword>
<name>A0ABT0GX86_9HYPH</name>
<feature type="signal peptide" evidence="1">
    <location>
        <begin position="1"/>
        <end position="34"/>
    </location>
</feature>
<dbReference type="EMBL" id="JALNMJ010000013">
    <property type="protein sequence ID" value="MCK7614054.1"/>
    <property type="molecule type" value="Genomic_DNA"/>
</dbReference>